<evidence type="ECO:0000259" key="2">
    <source>
        <dbReference type="PROSITE" id="PS50206"/>
    </source>
</evidence>
<dbReference type="Proteomes" id="UP000034410">
    <property type="component" value="Chromosome"/>
</dbReference>
<dbReference type="RefSeq" id="WP_046859365.1">
    <property type="nucleotide sequence ID" value="NZ_CP011412.1"/>
</dbReference>
<dbReference type="Pfam" id="PF00581">
    <property type="entry name" value="Rhodanese"/>
    <property type="match status" value="2"/>
</dbReference>
<dbReference type="InterPro" id="IPR001763">
    <property type="entry name" value="Rhodanese-like_dom"/>
</dbReference>
<evidence type="ECO:0000313" key="4">
    <source>
        <dbReference type="Proteomes" id="UP000034410"/>
    </source>
</evidence>
<dbReference type="InterPro" id="IPR036873">
    <property type="entry name" value="Rhodanese-like_dom_sf"/>
</dbReference>
<dbReference type="InterPro" id="IPR001307">
    <property type="entry name" value="Thiosulphate_STrfase_CS"/>
</dbReference>
<dbReference type="OrthoDB" id="9781034at2"/>
<feature type="domain" description="Rhodanese" evidence="2">
    <location>
        <begin position="20"/>
        <end position="128"/>
    </location>
</feature>
<dbReference type="Gene3D" id="3.40.250.10">
    <property type="entry name" value="Rhodanese-like domain"/>
    <property type="match status" value="2"/>
</dbReference>
<dbReference type="SUPFAM" id="SSF52821">
    <property type="entry name" value="Rhodanese/Cell cycle control phosphatase"/>
    <property type="match status" value="2"/>
</dbReference>
<evidence type="ECO:0000313" key="3">
    <source>
        <dbReference type="EMBL" id="AKH20430.1"/>
    </source>
</evidence>
<dbReference type="SMART" id="SM00450">
    <property type="entry name" value="RHOD"/>
    <property type="match status" value="2"/>
</dbReference>
<gene>
    <name evidence="3" type="ORF">AAY24_08785</name>
</gene>
<dbReference type="KEGG" id="seds:AAY24_08785"/>
<accession>A0A0F7JZP9</accession>
<dbReference type="PROSITE" id="PS00380">
    <property type="entry name" value="RHODANESE_1"/>
    <property type="match status" value="1"/>
</dbReference>
<dbReference type="GO" id="GO:0004792">
    <property type="term" value="F:thiosulfate-cyanide sulfurtransferase activity"/>
    <property type="evidence" value="ECO:0007669"/>
    <property type="project" value="InterPro"/>
</dbReference>
<dbReference type="PROSITE" id="PS50206">
    <property type="entry name" value="RHODANESE_3"/>
    <property type="match status" value="2"/>
</dbReference>
<keyword evidence="1" id="KW-0677">Repeat</keyword>
<dbReference type="PANTHER" id="PTHR43855">
    <property type="entry name" value="THIOSULFATE SULFURTRANSFERASE"/>
    <property type="match status" value="1"/>
</dbReference>
<dbReference type="CDD" id="cd01449">
    <property type="entry name" value="TST_Repeat_2"/>
    <property type="match status" value="1"/>
</dbReference>
<feature type="domain" description="Rhodanese" evidence="2">
    <location>
        <begin position="158"/>
        <end position="271"/>
    </location>
</feature>
<dbReference type="InterPro" id="IPR051126">
    <property type="entry name" value="Thiosulfate_sulfurtransferase"/>
</dbReference>
<dbReference type="CDD" id="cd01448">
    <property type="entry name" value="TST_Repeat_1"/>
    <property type="match status" value="1"/>
</dbReference>
<keyword evidence="3" id="KW-0808">Transferase</keyword>
<dbReference type="PANTHER" id="PTHR43855:SF1">
    <property type="entry name" value="THIOSULFATE SULFURTRANSFERASE"/>
    <property type="match status" value="1"/>
</dbReference>
<proteinExistence type="predicted"/>
<sequence length="271" mass="30118">MTTSDIPLIIEPDALEPLLGDSDLLLVDLTKPASYAQYHIPGAVFLDYDQIVTARPPAMGLLPKSGALEQCFSSLGIDNKVHVIAYDDEGGGKASRLLWTLEAMGHDRFSLLNGGLHAWANEGHPMEQTVNNPTPRQFHAQPTDTPVADTDYIRQHLGEEGYALLDARSREEYNGVKRFAEKAGHIPGAINMDWLLALDPQHNLRLKPADQLRQLLDHLGIRDSQQVITYCHTHHRSSLSYIMLKSLGFPRVKGYPGSWSDWGNRPDTPIA</sequence>
<reference evidence="3 4" key="1">
    <citation type="journal article" date="2015" name="Genome Announc.">
        <title>Complete Genome Sequence of Sedimenticola thiotaurini Strain SIP-G1, a Polyphosphate- and Polyhydroxyalkanoate-Accumulating Sulfur-Oxidizing Gammaproteobacterium Isolated from Salt Marsh Sediments.</title>
        <authorList>
            <person name="Flood B.E."/>
            <person name="Jones D.S."/>
            <person name="Bailey J.V."/>
        </authorList>
    </citation>
    <scope>NUCLEOTIDE SEQUENCE [LARGE SCALE GENOMIC DNA]</scope>
    <source>
        <strain evidence="3 4">SIP-G1</strain>
    </source>
</reference>
<name>A0A0F7JZP9_9GAMM</name>
<dbReference type="EMBL" id="CP011412">
    <property type="protein sequence ID" value="AKH20430.1"/>
    <property type="molecule type" value="Genomic_DNA"/>
</dbReference>
<evidence type="ECO:0000256" key="1">
    <source>
        <dbReference type="ARBA" id="ARBA00022737"/>
    </source>
</evidence>
<dbReference type="PATRIC" id="fig|1543721.4.peg.1817"/>
<protein>
    <submittedName>
        <fullName evidence="3">Thiosulfate sulfurtransferase</fullName>
    </submittedName>
</protein>
<keyword evidence="4" id="KW-1185">Reference proteome</keyword>
<dbReference type="AlphaFoldDB" id="A0A0F7JZP9"/>
<organism evidence="3 4">
    <name type="scientific">Sedimenticola thiotaurini</name>
    <dbReference type="NCBI Taxonomy" id="1543721"/>
    <lineage>
        <taxon>Bacteria</taxon>
        <taxon>Pseudomonadati</taxon>
        <taxon>Pseudomonadota</taxon>
        <taxon>Gammaproteobacteria</taxon>
        <taxon>Chromatiales</taxon>
        <taxon>Sedimenticolaceae</taxon>
        <taxon>Sedimenticola</taxon>
    </lineage>
</organism>